<dbReference type="InterPro" id="IPR012334">
    <property type="entry name" value="Pectin_lyas_fold"/>
</dbReference>
<evidence type="ECO:0000313" key="9">
    <source>
        <dbReference type="EMBL" id="ADZ09906.1"/>
    </source>
</evidence>
<evidence type="ECO:0000256" key="5">
    <source>
        <dbReference type="ARBA" id="ARBA00022729"/>
    </source>
</evidence>
<evidence type="ECO:0000256" key="7">
    <source>
        <dbReference type="ARBA" id="ARBA00023237"/>
    </source>
</evidence>
<proteinExistence type="predicted"/>
<evidence type="ECO:0000256" key="4">
    <source>
        <dbReference type="ARBA" id="ARBA00022525"/>
    </source>
</evidence>
<keyword evidence="7" id="KW-0998">Cell outer membrane</keyword>
<keyword evidence="4" id="KW-0964">Secreted</keyword>
<evidence type="ECO:0000256" key="6">
    <source>
        <dbReference type="ARBA" id="ARBA00023136"/>
    </source>
</evidence>
<dbReference type="Gene3D" id="2.160.20.10">
    <property type="entry name" value="Single-stranded right-handed beta-helix, Pectin lyase-like"/>
    <property type="match status" value="1"/>
</dbReference>
<evidence type="ECO:0000256" key="2">
    <source>
        <dbReference type="ARBA" id="ARBA00004442"/>
    </source>
</evidence>
<evidence type="ECO:0000256" key="1">
    <source>
        <dbReference type="ARBA" id="ARBA00004196"/>
    </source>
</evidence>
<dbReference type="eggNOG" id="arCOG09729">
    <property type="taxonomic scope" value="Archaea"/>
</dbReference>
<evidence type="ECO:0000256" key="3">
    <source>
        <dbReference type="ARBA" id="ARBA00004613"/>
    </source>
</evidence>
<gene>
    <name evidence="9" type="ordered locus">Metbo_1680</name>
</gene>
<dbReference type="Pfam" id="PF02415">
    <property type="entry name" value="Chlam_PMP"/>
    <property type="match status" value="1"/>
</dbReference>
<evidence type="ECO:0000313" key="10">
    <source>
        <dbReference type="Proteomes" id="UP000007490"/>
    </source>
</evidence>
<keyword evidence="10" id="KW-1185">Reference proteome</keyword>
<accession>F0T9M7</accession>
<name>F0T9M7_METLA</name>
<dbReference type="KEGG" id="mel:Metbo_1680"/>
<dbReference type="RefSeq" id="WP_013645257.1">
    <property type="nucleotide sequence ID" value="NC_015216.1"/>
</dbReference>
<dbReference type="AlphaFoldDB" id="F0T9M7"/>
<protein>
    <submittedName>
        <fullName evidence="9">Polymorphic outer membrane protein</fullName>
    </submittedName>
</protein>
<keyword evidence="5" id="KW-0732">Signal</keyword>
<sequence>MGMALIFSLGVDTSSAALSSTIYVSPHGNDSWNGQSATYNSTSKSGPKATIKNATKSLQSGMVFVEIGTYHETGITINNEITIKGQSKTGTIIDGDKKGQIFIIPKGSTVEIVDIRLINGNSDFGGAIKNSGKLTLTNTYLSKNTASSGGAVWNEGTMTITGCTFESNVGNSSSYGGGAIYNENGNIIISNSNFTQNLAKFMGGAVFNSAKSTCTIKSTNFSGNNVLGSTTTSGGAVSNSGILTVNNSVFYTNAAQFGGALFNENSTIVNNCTFISNQAQYGGAVYNQGYFNLTGSTMTKNFAYYNGGVFAGYGGNANLKFNRIVGNIADQGRIVYTDKDYVNANYNWWGSNSSPQAFIYGNVNATKWMVLTLNSTKLIKNGIPTNITANFLYDNTKVKHDPSNGHVPDGMNVIFSSTQGSFKPSGTYTVNGQVVTIYTATQSGTVTLNALADNQTVKSNVTVVKPLLINGTTPKNGATNVPGNTKIQLKFNQNIKKGNMSIDLLNSSGTKIAFTTSIINNVLTLTPKTTLKTGNYYLILHSGSVLSQFNSSLSLYRLNFAVDNTAPKLMSTSPKNLQTKVSPTATISISYNENIQKGTNFSKITVKNLITGKNIAIKSGASKNSIFIQTSTKTKNTWYLVSVPSASVKDYAGNNQQVNYSFKFKT</sequence>
<dbReference type="GeneID" id="10278137"/>
<reference evidence="9 10" key="2">
    <citation type="journal article" date="2014" name="Int. J. Syst. Evol. Microbiol.">
        <title>Methanobacterium paludis sp. nov. and a novel strain of Methanobacterium lacus isolated from northern peatlands.</title>
        <authorList>
            <person name="Cadillo-Quiroz H."/>
            <person name="Brauer S.L."/>
            <person name="Goodson N."/>
            <person name="Yavitt J.B."/>
            <person name="Zinder S.H."/>
        </authorList>
    </citation>
    <scope>NUCLEOTIDE SEQUENCE [LARGE SCALE GENOMIC DNA]</scope>
    <source>
        <strain evidence="9 10">AL-21</strain>
    </source>
</reference>
<evidence type="ECO:0000259" key="8">
    <source>
        <dbReference type="Pfam" id="PF13205"/>
    </source>
</evidence>
<dbReference type="STRING" id="877455.Metbo_1680"/>
<reference evidence="10" key="1">
    <citation type="submission" date="2011-02" db="EMBL/GenBank/DDBJ databases">
        <title>Complete sequence of Methanobacterium sp. AL-21.</title>
        <authorList>
            <consortium name="US DOE Joint Genome Institute"/>
            <person name="Lucas S."/>
            <person name="Copeland A."/>
            <person name="Lapidus A."/>
            <person name="Cheng J.-F."/>
            <person name="Goodwin L."/>
            <person name="Pitluck S."/>
            <person name="Chertkov O."/>
            <person name="Detter J.C."/>
            <person name="Han C."/>
            <person name="Tapia R."/>
            <person name="Land M."/>
            <person name="Hauser L."/>
            <person name="Kyrpides N."/>
            <person name="Ivanova N."/>
            <person name="Mikhailova N."/>
            <person name="Pagani I."/>
            <person name="Cadillo-Quiroz H."/>
            <person name="Imachi H."/>
            <person name="Zinder S."/>
            <person name="Liu W."/>
            <person name="Woyke T."/>
        </authorList>
    </citation>
    <scope>NUCLEOTIDE SEQUENCE [LARGE SCALE GENOMIC DNA]</scope>
    <source>
        <strain evidence="10">AL-21</strain>
    </source>
</reference>
<dbReference type="OrthoDB" id="78475at2157"/>
<dbReference type="SUPFAM" id="SSF51126">
    <property type="entry name" value="Pectin lyase-like"/>
    <property type="match status" value="1"/>
</dbReference>
<dbReference type="InterPro" id="IPR032812">
    <property type="entry name" value="SbsA_Ig"/>
</dbReference>
<dbReference type="Proteomes" id="UP000007490">
    <property type="component" value="Chromosome"/>
</dbReference>
<comment type="subcellular location">
    <subcellularLocation>
        <location evidence="1">Cell envelope</location>
    </subcellularLocation>
    <subcellularLocation>
        <location evidence="2">Cell outer membrane</location>
    </subcellularLocation>
    <subcellularLocation>
        <location evidence="3">Secreted</location>
    </subcellularLocation>
</comment>
<feature type="domain" description="SbsA Ig-like" evidence="8">
    <location>
        <begin position="466"/>
        <end position="539"/>
    </location>
</feature>
<dbReference type="EMBL" id="CP002551">
    <property type="protein sequence ID" value="ADZ09906.1"/>
    <property type="molecule type" value="Genomic_DNA"/>
</dbReference>
<organism evidence="9 10">
    <name type="scientific">Methanobacterium lacus (strain AL-21)</name>
    <dbReference type="NCBI Taxonomy" id="877455"/>
    <lineage>
        <taxon>Archaea</taxon>
        <taxon>Methanobacteriati</taxon>
        <taxon>Methanobacteriota</taxon>
        <taxon>Methanomada group</taxon>
        <taxon>Methanobacteria</taxon>
        <taxon>Methanobacteriales</taxon>
        <taxon>Methanobacteriaceae</taxon>
        <taxon>Methanobacterium</taxon>
    </lineage>
</organism>
<dbReference type="GO" id="GO:0005576">
    <property type="term" value="C:extracellular region"/>
    <property type="evidence" value="ECO:0007669"/>
    <property type="project" value="UniProtKB-SubCell"/>
</dbReference>
<dbReference type="InterPro" id="IPR011050">
    <property type="entry name" value="Pectin_lyase_fold/virulence"/>
</dbReference>
<feature type="domain" description="SbsA Ig-like" evidence="8">
    <location>
        <begin position="563"/>
        <end position="666"/>
    </location>
</feature>
<dbReference type="Pfam" id="PF13205">
    <property type="entry name" value="Big_5"/>
    <property type="match status" value="2"/>
</dbReference>
<dbReference type="InterPro" id="IPR003368">
    <property type="entry name" value="POMP_repeat"/>
</dbReference>
<keyword evidence="6" id="KW-0472">Membrane</keyword>
<dbReference type="HOGENOM" id="CLU_013416_0_0_2"/>